<dbReference type="InterPro" id="IPR016162">
    <property type="entry name" value="Ald_DH_N"/>
</dbReference>
<dbReference type="Gene3D" id="3.40.309.10">
    <property type="entry name" value="Aldehyde Dehydrogenase, Chain A, domain 2"/>
    <property type="match status" value="1"/>
</dbReference>
<gene>
    <name evidence="2" type="primary">Aldh1l2_1</name>
    <name evidence="2" type="ORF">ARDKOR_R15119</name>
</gene>
<evidence type="ECO:0000313" key="3">
    <source>
        <dbReference type="Proteomes" id="UP000560386"/>
    </source>
</evidence>
<proteinExistence type="predicted"/>
<dbReference type="AlphaFoldDB" id="A0A7K8L5E1"/>
<feature type="domain" description="Aldehyde dehydrogenase" evidence="1">
    <location>
        <begin position="1"/>
        <end position="89"/>
    </location>
</feature>
<dbReference type="PANTHER" id="PTHR11699">
    <property type="entry name" value="ALDEHYDE DEHYDROGENASE-RELATED"/>
    <property type="match status" value="1"/>
</dbReference>
<dbReference type="Proteomes" id="UP000560386">
    <property type="component" value="Unassembled WGS sequence"/>
</dbReference>
<dbReference type="InterPro" id="IPR016161">
    <property type="entry name" value="Ald_DH/histidinol_DH"/>
</dbReference>
<dbReference type="InterPro" id="IPR015590">
    <property type="entry name" value="Aldehyde_DH_dom"/>
</dbReference>
<feature type="non-terminal residue" evidence="2">
    <location>
        <position position="113"/>
    </location>
</feature>
<feature type="non-terminal residue" evidence="2">
    <location>
        <position position="1"/>
    </location>
</feature>
<sequence length="113" mass="12146">MYIAQEESFGPVMVISKFKNGDVDGVLRRANNTEYGLASGVFTKDISKALYISEKLEAGTVFINTYNKTDVAAPFGGFKQSGFGKDLGKLFSPSLTSRLTVQKTTLTVCSGSS</sequence>
<evidence type="ECO:0000259" key="1">
    <source>
        <dbReference type="Pfam" id="PF00171"/>
    </source>
</evidence>
<reference evidence="2 3" key="1">
    <citation type="submission" date="2019-09" db="EMBL/GenBank/DDBJ databases">
        <title>Bird 10,000 Genomes (B10K) Project - Family phase.</title>
        <authorList>
            <person name="Zhang G."/>
        </authorList>
    </citation>
    <scope>NUCLEOTIDE SEQUENCE [LARGE SCALE GENOMIC DNA]</scope>
    <source>
        <strain evidence="2">B10K-CU-031-01</strain>
        <tissue evidence="2">Muscle</tissue>
    </source>
</reference>
<comment type="caution">
    <text evidence="2">The sequence shown here is derived from an EMBL/GenBank/DDBJ whole genome shotgun (WGS) entry which is preliminary data.</text>
</comment>
<keyword evidence="3" id="KW-1185">Reference proteome</keyword>
<dbReference type="SUPFAM" id="SSF53720">
    <property type="entry name" value="ALDH-like"/>
    <property type="match status" value="1"/>
</dbReference>
<organism evidence="2 3">
    <name type="scientific">Ardeotis kori</name>
    <dbReference type="NCBI Taxonomy" id="89386"/>
    <lineage>
        <taxon>Eukaryota</taxon>
        <taxon>Metazoa</taxon>
        <taxon>Chordata</taxon>
        <taxon>Craniata</taxon>
        <taxon>Vertebrata</taxon>
        <taxon>Euteleostomi</taxon>
        <taxon>Archelosauria</taxon>
        <taxon>Archosauria</taxon>
        <taxon>Dinosauria</taxon>
        <taxon>Saurischia</taxon>
        <taxon>Theropoda</taxon>
        <taxon>Coelurosauria</taxon>
        <taxon>Aves</taxon>
        <taxon>Neognathae</taxon>
        <taxon>Neoaves</taxon>
        <taxon>Otidimorphae</taxon>
        <taxon>Otidiformes</taxon>
        <taxon>Otididae</taxon>
        <taxon>Ardeotis</taxon>
    </lineage>
</organism>
<accession>A0A7K8L5E1</accession>
<evidence type="ECO:0000313" key="2">
    <source>
        <dbReference type="EMBL" id="NXE24528.1"/>
    </source>
</evidence>
<dbReference type="Gene3D" id="3.40.605.10">
    <property type="entry name" value="Aldehyde Dehydrogenase, Chain A, domain 1"/>
    <property type="match status" value="1"/>
</dbReference>
<name>A0A7K8L5E1_9AVES</name>
<dbReference type="InterPro" id="IPR016163">
    <property type="entry name" value="Ald_DH_C"/>
</dbReference>
<dbReference type="EMBL" id="VWPR01000654">
    <property type="protein sequence ID" value="NXE24528.1"/>
    <property type="molecule type" value="Genomic_DNA"/>
</dbReference>
<protein>
    <submittedName>
        <fullName evidence="2">AL1L2 dehydrogenase</fullName>
    </submittedName>
</protein>
<dbReference type="GO" id="GO:0016620">
    <property type="term" value="F:oxidoreductase activity, acting on the aldehyde or oxo group of donors, NAD or NADP as acceptor"/>
    <property type="evidence" value="ECO:0007669"/>
    <property type="project" value="InterPro"/>
</dbReference>
<dbReference type="Pfam" id="PF00171">
    <property type="entry name" value="Aldedh"/>
    <property type="match status" value="1"/>
</dbReference>